<dbReference type="Proteomes" id="UP000189545">
    <property type="component" value="Chromosome"/>
</dbReference>
<dbReference type="EMBL" id="CP014782">
    <property type="protein sequence ID" value="AQS39101.1"/>
    <property type="molecule type" value="Genomic_DNA"/>
</dbReference>
<gene>
    <name evidence="2" type="ORF">Sps_03986</name>
</gene>
<reference evidence="2 3" key="1">
    <citation type="submission" date="2016-03" db="EMBL/GenBank/DDBJ databases">
        <title>Complete genome sequence of Shewanella psychrophila WP2, a deep sea bacterium isolated from west Pacific sediment.</title>
        <authorList>
            <person name="Xu G."/>
            <person name="Jian H."/>
        </authorList>
    </citation>
    <scope>NUCLEOTIDE SEQUENCE [LARGE SCALE GENOMIC DNA]</scope>
    <source>
        <strain evidence="2 3">WP2</strain>
    </source>
</reference>
<accession>A0A1S6HUD1</accession>
<name>A0A1S6HUD1_9GAMM</name>
<keyword evidence="3" id="KW-1185">Reference proteome</keyword>
<evidence type="ECO:0000313" key="2">
    <source>
        <dbReference type="EMBL" id="AQS39101.1"/>
    </source>
</evidence>
<evidence type="ECO:0000313" key="3">
    <source>
        <dbReference type="Proteomes" id="UP000189545"/>
    </source>
</evidence>
<dbReference type="STRING" id="225848.Sps_03986"/>
<dbReference type="KEGG" id="spsw:Sps_03986"/>
<dbReference type="AlphaFoldDB" id="A0A1S6HUD1"/>
<feature type="region of interest" description="Disordered" evidence="1">
    <location>
        <begin position="567"/>
        <end position="587"/>
    </location>
</feature>
<proteinExistence type="predicted"/>
<sequence>MINNLGSTNLMDNGTLREPDIVMNPNRLGAMHQSRLSFVRSLVRRMARQKWNISQSEWALDEQGFGHVVYRIDTLDNHYHLLIFSDEIANDERNDRVIAEKWDITFALVHGDVDSGLFARLKDNVPLQEAGRNCSQVLVLARANKSMRVFEHLVDSLSSGVQPQRDILASVGYILRTTAVYGNGKFGIADFEILKQNLDFELSFSAQMCAVYVLRQFSLDWVHYLAKQRGGNQAVELIKPLQRYLGVGNATGLGMVPYLINHPKIIDRWLSQREYAIATTSSQPLTQEKNTSLVKLLKRAVIHLQQVITIDTNQQEKNRLSVQELDTVISGLTQEQFHQWRTLIQDTQSYSYESQEIVITCMLELYPDLIDKYELTMNADEALCLRSGLLIEEILQILQHRYRWALDIDFSLAKNSHWFWYRSKDKEEPRMGVRGVEAGDEQEMSLDIARQVSRLHQALINKPASMPISEFLIAQPQHRSITRRVWTMTQCPMGDIQVNLLDKGTLPMDLLRCKLAMFGATKFDPRSDRWVRVTLFQGAPMSDELHTDEWLFPVYPEESLLQSHLPNQLPQNNAIPGSPLTTNPDEA</sequence>
<evidence type="ECO:0000256" key="1">
    <source>
        <dbReference type="SAM" id="MobiDB-lite"/>
    </source>
</evidence>
<protein>
    <submittedName>
        <fullName evidence="2">Uncharacterized protein</fullName>
    </submittedName>
</protein>
<organism evidence="2 3">
    <name type="scientific">Shewanella psychrophila</name>
    <dbReference type="NCBI Taxonomy" id="225848"/>
    <lineage>
        <taxon>Bacteria</taxon>
        <taxon>Pseudomonadati</taxon>
        <taxon>Pseudomonadota</taxon>
        <taxon>Gammaproteobacteria</taxon>
        <taxon>Alteromonadales</taxon>
        <taxon>Shewanellaceae</taxon>
        <taxon>Shewanella</taxon>
    </lineage>
</organism>
<dbReference type="RefSeq" id="WP_237157887.1">
    <property type="nucleotide sequence ID" value="NZ_CP014782.1"/>
</dbReference>